<keyword evidence="1" id="KW-1133">Transmembrane helix</keyword>
<dbReference type="STRING" id="629680.SAMN04489751_1088"/>
<feature type="transmembrane region" description="Helical" evidence="1">
    <location>
        <begin position="20"/>
        <end position="38"/>
    </location>
</feature>
<keyword evidence="1" id="KW-0812">Transmembrane</keyword>
<dbReference type="Pfam" id="PF12730">
    <property type="entry name" value="ABC2_membrane_4"/>
    <property type="match status" value="1"/>
</dbReference>
<name>A0A1H1NYY1_BRESA</name>
<dbReference type="RefSeq" id="WP_092103830.1">
    <property type="nucleotide sequence ID" value="NZ_LT629739.1"/>
</dbReference>
<evidence type="ECO:0000313" key="2">
    <source>
        <dbReference type="EMBL" id="SDS04154.1"/>
    </source>
</evidence>
<keyword evidence="3" id="KW-1185">Reference proteome</keyword>
<organism evidence="2 3">
    <name type="scientific">Brevibacterium sandarakinum</name>
    <dbReference type="NCBI Taxonomy" id="629680"/>
    <lineage>
        <taxon>Bacteria</taxon>
        <taxon>Bacillati</taxon>
        <taxon>Actinomycetota</taxon>
        <taxon>Actinomycetes</taxon>
        <taxon>Micrococcales</taxon>
        <taxon>Brevibacteriaceae</taxon>
        <taxon>Brevibacterium</taxon>
    </lineage>
</organism>
<gene>
    <name evidence="2" type="ORF">SAMN04489751_1088</name>
</gene>
<reference evidence="2" key="1">
    <citation type="submission" date="2016-10" db="EMBL/GenBank/DDBJ databases">
        <authorList>
            <person name="Varghese N."/>
            <person name="Submissions S."/>
        </authorList>
    </citation>
    <scope>NUCLEOTIDE SEQUENCE [LARGE SCALE GENOMIC DNA]</scope>
    <source>
        <strain evidence="2">DSM 22082</strain>
    </source>
</reference>
<evidence type="ECO:0000256" key="1">
    <source>
        <dbReference type="SAM" id="Phobius"/>
    </source>
</evidence>
<sequence>MNTRAVSNEFAKMRHLRVGLVAVVMVVAVLGLSLYTVVSSPTFSPEAPGAWNGLLAGMSLGIPLVFPLLLAVLASRQIDIEHQGNGWLLQATSGLTPGGMCRAKFIALGLIVTAITIGTSLLVLATGKLLVGIIPPVPFVHWAGFTGCMLAVNLVVLAGHILVSAKIDNQLVALGIGILGTILAVFSQGLPAVAAHLTPWGYYALAMAADYRGSGFVALPLPYPSIAALAVVASVVFTIITYRFDHQEA</sequence>
<keyword evidence="1" id="KW-0472">Membrane</keyword>
<proteinExistence type="predicted"/>
<feature type="transmembrane region" description="Helical" evidence="1">
    <location>
        <begin position="105"/>
        <end position="127"/>
    </location>
</feature>
<dbReference type="EMBL" id="LT629739">
    <property type="protein sequence ID" value="SDS04154.1"/>
    <property type="molecule type" value="Genomic_DNA"/>
</dbReference>
<evidence type="ECO:0000313" key="3">
    <source>
        <dbReference type="Proteomes" id="UP000199700"/>
    </source>
</evidence>
<feature type="transmembrane region" description="Helical" evidence="1">
    <location>
        <begin position="171"/>
        <end position="190"/>
    </location>
</feature>
<protein>
    <submittedName>
        <fullName evidence="2">ABC-2 family transporter protein</fullName>
    </submittedName>
</protein>
<dbReference type="AlphaFoldDB" id="A0A1H1NYY1"/>
<feature type="transmembrane region" description="Helical" evidence="1">
    <location>
        <begin position="221"/>
        <end position="242"/>
    </location>
</feature>
<accession>A0A1H1NYY1</accession>
<dbReference type="Proteomes" id="UP000199700">
    <property type="component" value="Chromosome"/>
</dbReference>
<feature type="transmembrane region" description="Helical" evidence="1">
    <location>
        <begin position="139"/>
        <end position="159"/>
    </location>
</feature>
<feature type="transmembrane region" description="Helical" evidence="1">
    <location>
        <begin position="50"/>
        <end position="73"/>
    </location>
</feature>
<dbReference type="OrthoDB" id="4407386at2"/>